<dbReference type="GO" id="GO:0005524">
    <property type="term" value="F:ATP binding"/>
    <property type="evidence" value="ECO:0007669"/>
    <property type="project" value="UniProtKB-KW"/>
</dbReference>
<dbReference type="Pfam" id="PF00005">
    <property type="entry name" value="ABC_tran"/>
    <property type="match status" value="1"/>
</dbReference>
<dbReference type="InterPro" id="IPR003593">
    <property type="entry name" value="AAA+_ATPase"/>
</dbReference>
<dbReference type="InterPro" id="IPR027417">
    <property type="entry name" value="P-loop_NTPase"/>
</dbReference>
<dbReference type="PROSITE" id="PS50893">
    <property type="entry name" value="ABC_TRANSPORTER_2"/>
    <property type="match status" value="1"/>
</dbReference>
<feature type="domain" description="ABC transporter" evidence="5">
    <location>
        <begin position="13"/>
        <end position="254"/>
    </location>
</feature>
<dbReference type="InterPro" id="IPR051120">
    <property type="entry name" value="ABC_AA/LPS_Transport"/>
</dbReference>
<evidence type="ECO:0000256" key="2">
    <source>
        <dbReference type="ARBA" id="ARBA00022475"/>
    </source>
</evidence>
<keyword evidence="3" id="KW-0547">Nucleotide-binding</keyword>
<evidence type="ECO:0000256" key="3">
    <source>
        <dbReference type="ARBA" id="ARBA00022741"/>
    </source>
</evidence>
<organism evidence="6 7">
    <name type="scientific">Pseudorhodoferax soli</name>
    <dbReference type="NCBI Taxonomy" id="545864"/>
    <lineage>
        <taxon>Bacteria</taxon>
        <taxon>Pseudomonadati</taxon>
        <taxon>Pseudomonadota</taxon>
        <taxon>Betaproteobacteria</taxon>
        <taxon>Burkholderiales</taxon>
        <taxon>Comamonadaceae</taxon>
    </lineage>
</organism>
<protein>
    <submittedName>
        <fullName evidence="6">Branched-chain amino acid transport system ATP-binding protein</fullName>
    </submittedName>
</protein>
<dbReference type="GO" id="GO:0016887">
    <property type="term" value="F:ATP hydrolysis activity"/>
    <property type="evidence" value="ECO:0007669"/>
    <property type="project" value="InterPro"/>
</dbReference>
<dbReference type="InterPro" id="IPR003439">
    <property type="entry name" value="ABC_transporter-like_ATP-bd"/>
</dbReference>
<keyword evidence="7" id="KW-1185">Reference proteome</keyword>
<proteinExistence type="predicted"/>
<comment type="caution">
    <text evidence="6">The sequence shown here is derived from an EMBL/GenBank/DDBJ whole genome shotgun (WGS) entry which is preliminary data.</text>
</comment>
<evidence type="ECO:0000256" key="1">
    <source>
        <dbReference type="ARBA" id="ARBA00022448"/>
    </source>
</evidence>
<dbReference type="SMART" id="SM00382">
    <property type="entry name" value="AAA"/>
    <property type="match status" value="1"/>
</dbReference>
<gene>
    <name evidence="6" type="ORF">DES41_115121</name>
</gene>
<evidence type="ECO:0000256" key="4">
    <source>
        <dbReference type="ARBA" id="ARBA00022840"/>
    </source>
</evidence>
<dbReference type="EMBL" id="QPJK01000015">
    <property type="protein sequence ID" value="RCW64497.1"/>
    <property type="molecule type" value="Genomic_DNA"/>
</dbReference>
<dbReference type="InterPro" id="IPR032823">
    <property type="entry name" value="BCA_ABC_TP_C"/>
</dbReference>
<keyword evidence="2" id="KW-0472">Membrane</keyword>
<dbReference type="Gene3D" id="3.40.50.300">
    <property type="entry name" value="P-loop containing nucleotide triphosphate hydrolases"/>
    <property type="match status" value="1"/>
</dbReference>
<evidence type="ECO:0000259" key="5">
    <source>
        <dbReference type="PROSITE" id="PS50893"/>
    </source>
</evidence>
<evidence type="ECO:0000313" key="7">
    <source>
        <dbReference type="Proteomes" id="UP000252884"/>
    </source>
</evidence>
<dbReference type="OrthoDB" id="9781337at2"/>
<dbReference type="RefSeq" id="WP_114472354.1">
    <property type="nucleotide sequence ID" value="NZ_QPJK01000015.1"/>
</dbReference>
<dbReference type="SUPFAM" id="SSF52540">
    <property type="entry name" value="P-loop containing nucleoside triphosphate hydrolases"/>
    <property type="match status" value="1"/>
</dbReference>
<dbReference type="AlphaFoldDB" id="A0A368XDI9"/>
<keyword evidence="2" id="KW-1003">Cell membrane</keyword>
<dbReference type="Pfam" id="PF12399">
    <property type="entry name" value="BCA_ABC_TP_C"/>
    <property type="match status" value="1"/>
</dbReference>
<evidence type="ECO:0000313" key="6">
    <source>
        <dbReference type="EMBL" id="RCW64497.1"/>
    </source>
</evidence>
<dbReference type="PANTHER" id="PTHR45772">
    <property type="entry name" value="CONSERVED COMPONENT OF ABC TRANSPORTER FOR NATURAL AMINO ACIDS-RELATED"/>
    <property type="match status" value="1"/>
</dbReference>
<sequence>MNEPAIGGAAAILTARGLTRSFSGFTAVKNVDITVQRNTVHSVIGPNGAGKSTLFNLLTRFLEPDAGRIVYRGEDVTRTPPAQLARQGVVRSFQISAVFPHLTVAQNVCVPLQRLSGLQKVFWRSTACLSALDDKVHALLRQFGLSEWADTAAGELPYGRKRALELATTFALEPDLVLLDEPMAGLGTEDVHRVADLIAAQAGTRTIVMVEHNLKVVERLSDTVTVLCRGEVLAEGSYAEVAADSRVLEAYIGH</sequence>
<dbReference type="PANTHER" id="PTHR45772:SF3">
    <property type="entry name" value="ABC TRANSPORTER ATP-BINDING PROTEIN"/>
    <property type="match status" value="1"/>
</dbReference>
<name>A0A368XDI9_9BURK</name>
<reference evidence="6 7" key="1">
    <citation type="submission" date="2018-07" db="EMBL/GenBank/DDBJ databases">
        <title>Genomic Encyclopedia of Type Strains, Phase IV (KMG-IV): sequencing the most valuable type-strain genomes for metagenomic binning, comparative biology and taxonomic classification.</title>
        <authorList>
            <person name="Goeker M."/>
        </authorList>
    </citation>
    <scope>NUCLEOTIDE SEQUENCE [LARGE SCALE GENOMIC DNA]</scope>
    <source>
        <strain evidence="6 7">DSM 21634</strain>
    </source>
</reference>
<dbReference type="CDD" id="cd03219">
    <property type="entry name" value="ABC_Mj1267_LivG_branched"/>
    <property type="match status" value="1"/>
</dbReference>
<keyword evidence="4 6" id="KW-0067">ATP-binding</keyword>
<dbReference type="GO" id="GO:0005886">
    <property type="term" value="C:plasma membrane"/>
    <property type="evidence" value="ECO:0007669"/>
    <property type="project" value="TreeGrafter"/>
</dbReference>
<accession>A0A368XDI9</accession>
<keyword evidence="1" id="KW-0813">Transport</keyword>
<dbReference type="Proteomes" id="UP000252884">
    <property type="component" value="Unassembled WGS sequence"/>
</dbReference>